<sequence>MLRNVIHNLSQKAGMLLSDLSQLEMPAKASLEFSEIALVASPLNHGCMDIDGNVHQTEEYSHRLITSAQECATALKRLKCSLKVVDSVFTLHDVGSSIASSYDRGDVEKGREYATAFIAAINIAKADGYWDELSKVLNSGYVGHVIASLRSFVINRLSRKMSSEESQLFMRLAVALQASSDAYLSYLKTIHDNTESIVPDGSHSSQECYMIEKVILTARNLLLHQAKAVHSELGSAEYIRICREIHSATSSRAVKVLHAFIQGSFTRFISTPDASIEEMLPDVSRAMDNQDDVYRYIDDVKNSDRVLDDIASISSIWIGYEGSLREMLNPVYRKVIANPSAELDSQNDVLGGFSKATQAIQSLLLLYVRLEYVSVKRGLMHAINCDSIVLASPEEDFAVMTSTLVDDVFFVLQRAQQRAVSTGDVQAACATLNQVNGIIQVDLKNVLTQNLMESQAIYKKYIEIPDKLLLGNWYNMLEEHFTAMREPLPESLPSQFSFLHCMNNIEECLNFFRSFKEEISNGFKCEFGQNGSNELLVESTLESMDVVVGEYEKLLETTCKHALSILKFHLTDTLNTFNDIDFSMSEHLYTSQQQETPFAEAIVTVLKNVVGHLSGCYSPASKSICINNLIERICKFIEAGVLHKRFSLYGALYLEDIVRSLMQLCTSYDEQAQKHFVDVLCICDILNCSSEEELMQLRDKHSPEVVDSYIALRVDYVDNHIT</sequence>
<comment type="caution">
    <text evidence="3">The sequence shown here is derived from an EMBL/GenBank/DDBJ whole genome shotgun (WGS) entry which is preliminary data.</text>
</comment>
<keyword evidence="4" id="KW-1185">Reference proteome</keyword>
<dbReference type="Pfam" id="PF08318">
    <property type="entry name" value="COG4_m"/>
    <property type="match status" value="1"/>
</dbReference>
<dbReference type="Gene3D" id="1.20.58.1970">
    <property type="match status" value="1"/>
</dbReference>
<dbReference type="EMBL" id="JAVEPI010000002">
    <property type="protein sequence ID" value="KAK1444094.1"/>
    <property type="molecule type" value="Genomic_DNA"/>
</dbReference>
<protein>
    <submittedName>
        <fullName evidence="3">Conserved oligomeric golgi complex subunit 4 like protein</fullName>
    </submittedName>
</protein>
<accession>A0AAD8PF33</accession>
<reference evidence="3" key="1">
    <citation type="submission" date="2023-08" db="EMBL/GenBank/DDBJ databases">
        <title>Draft sequence of the Babesia gibsoni genome.</title>
        <authorList>
            <person name="Yamagishi J.Y."/>
            <person name="Xuan X.X."/>
        </authorList>
    </citation>
    <scope>NUCLEOTIDE SEQUENCE</scope>
    <source>
        <strain evidence="3">Azabu</strain>
    </source>
</reference>
<gene>
    <name evidence="3" type="ORF">BgAZ_209700</name>
</gene>
<feature type="domain" description="Conserved oligomeric Golgi complex subunit 4 C-terminal" evidence="2">
    <location>
        <begin position="498"/>
        <end position="695"/>
    </location>
</feature>
<dbReference type="PANTHER" id="PTHR24016:SF0">
    <property type="entry name" value="CONSERVED OLIGOMERIC GOLGI COMPLEX SUBUNIT 4"/>
    <property type="match status" value="1"/>
</dbReference>
<proteinExistence type="predicted"/>
<feature type="domain" description="COG4 transport protein middle alpha-helical bundle" evidence="1">
    <location>
        <begin position="238"/>
        <end position="451"/>
    </location>
</feature>
<evidence type="ECO:0000259" key="1">
    <source>
        <dbReference type="Pfam" id="PF08318"/>
    </source>
</evidence>
<dbReference type="Proteomes" id="UP001230268">
    <property type="component" value="Unassembled WGS sequence"/>
</dbReference>
<dbReference type="AlphaFoldDB" id="A0AAD8PF33"/>
<evidence type="ECO:0000313" key="3">
    <source>
        <dbReference type="EMBL" id="KAK1444094.1"/>
    </source>
</evidence>
<dbReference type="InterPro" id="IPR048682">
    <property type="entry name" value="COG4"/>
</dbReference>
<evidence type="ECO:0000259" key="2">
    <source>
        <dbReference type="Pfam" id="PF20662"/>
    </source>
</evidence>
<dbReference type="InterPro" id="IPR048684">
    <property type="entry name" value="COG4_C"/>
</dbReference>
<organism evidence="3 4">
    <name type="scientific">Babesia gibsoni</name>
    <dbReference type="NCBI Taxonomy" id="33632"/>
    <lineage>
        <taxon>Eukaryota</taxon>
        <taxon>Sar</taxon>
        <taxon>Alveolata</taxon>
        <taxon>Apicomplexa</taxon>
        <taxon>Aconoidasida</taxon>
        <taxon>Piroplasmida</taxon>
        <taxon>Babesiidae</taxon>
        <taxon>Babesia</taxon>
    </lineage>
</organism>
<dbReference type="InterPro" id="IPR013167">
    <property type="entry name" value="COG4_M"/>
</dbReference>
<evidence type="ECO:0000313" key="4">
    <source>
        <dbReference type="Proteomes" id="UP001230268"/>
    </source>
</evidence>
<dbReference type="Pfam" id="PF20662">
    <property type="entry name" value="COG4_C"/>
    <property type="match status" value="1"/>
</dbReference>
<name>A0AAD8PF33_BABGI</name>
<dbReference type="PANTHER" id="PTHR24016">
    <property type="entry name" value="CONSERVED OLIGOMERIC GOLGI COMPLEX SUBUNIT 4"/>
    <property type="match status" value="1"/>
</dbReference>